<dbReference type="Gene3D" id="3.40.50.1820">
    <property type="entry name" value="alpha/beta hydrolase"/>
    <property type="match status" value="1"/>
</dbReference>
<dbReference type="STRING" id="1208365.B273_0075"/>
<protein>
    <submittedName>
        <fullName evidence="2">Putative lysophospholipase</fullName>
    </submittedName>
</protein>
<dbReference type="InterPro" id="IPR022742">
    <property type="entry name" value="Hydrolase_4"/>
</dbReference>
<evidence type="ECO:0000259" key="1">
    <source>
        <dbReference type="Pfam" id="PF12146"/>
    </source>
</evidence>
<dbReference type="PATRIC" id="fig|1208365.4.peg.78"/>
<feature type="domain" description="Serine aminopeptidase S33" evidence="1">
    <location>
        <begin position="28"/>
        <end position="287"/>
    </location>
</feature>
<dbReference type="SUPFAM" id="SSF53474">
    <property type="entry name" value="alpha/beta-Hydrolases"/>
    <property type="match status" value="1"/>
</dbReference>
<proteinExistence type="predicted"/>
<dbReference type="EMBL" id="AMWX01000001">
    <property type="protein sequence ID" value="EKO37025.1"/>
    <property type="molecule type" value="Genomic_DNA"/>
</dbReference>
<dbReference type="InterPro" id="IPR029058">
    <property type="entry name" value="AB_hydrolase_fold"/>
</dbReference>
<comment type="caution">
    <text evidence="2">The sequence shown here is derived from an EMBL/GenBank/DDBJ whole genome shotgun (WGS) entry which is preliminary data.</text>
</comment>
<dbReference type="AlphaFoldDB" id="K6GJ61"/>
<dbReference type="InterPro" id="IPR051044">
    <property type="entry name" value="MAG_DAG_Lipase"/>
</dbReference>
<accession>K6GJ61</accession>
<evidence type="ECO:0000313" key="3">
    <source>
        <dbReference type="Proteomes" id="UP000010310"/>
    </source>
</evidence>
<dbReference type="Pfam" id="PF12146">
    <property type="entry name" value="Hydrolase_4"/>
    <property type="match status" value="1"/>
</dbReference>
<keyword evidence="3" id="KW-1185">Reference proteome</keyword>
<name>K6GJ61_9GAMM</name>
<dbReference type="PANTHER" id="PTHR11614">
    <property type="entry name" value="PHOSPHOLIPASE-RELATED"/>
    <property type="match status" value="1"/>
</dbReference>
<evidence type="ECO:0000313" key="2">
    <source>
        <dbReference type="EMBL" id="EKO37025.1"/>
    </source>
</evidence>
<gene>
    <name evidence="2" type="ORF">B273_0075</name>
</gene>
<reference evidence="2 3" key="1">
    <citation type="submission" date="2012-09" db="EMBL/GenBank/DDBJ databases">
        <authorList>
            <person name="Dupont C.L."/>
            <person name="Rusch D.B."/>
            <person name="Lombardo M.-J."/>
            <person name="Novotny M."/>
            <person name="Yee-Greenbaum J."/>
            <person name="Laskin R."/>
        </authorList>
    </citation>
    <scope>NUCLEOTIDE SEQUENCE [LARGE SCALE GENOMIC DNA]</scope>
    <source>
        <strain evidence="2">SAR86E</strain>
    </source>
</reference>
<organism evidence="2 3">
    <name type="scientific">SAR86 cluster bacterium SAR86E</name>
    <dbReference type="NCBI Taxonomy" id="1208365"/>
    <lineage>
        <taxon>Bacteria</taxon>
        <taxon>Pseudomonadati</taxon>
        <taxon>Pseudomonadota</taxon>
        <taxon>Gammaproteobacteria</taxon>
        <taxon>SAR86 cluster</taxon>
    </lineage>
</organism>
<dbReference type="Proteomes" id="UP000010310">
    <property type="component" value="Unassembled WGS sequence"/>
</dbReference>
<sequence length="303" mass="34204">MEKISLDANDGSNLHFYLSRSLKVNCLGLIQISHGMAEHKDRYSEFTKFFNDHGYHVAIHDHRGHGTRILDKKIGHFSDKGGWNKVVNDLLIIQKELIKIFPSTPLILLGHSMGSWIALSALQKNTNYNAALISGSSYPNALETSFQKILLSIETLRLGSSGYSKVIHELIFGGFNSQFKDTATSNDWLSRDATSVKNYTDDPLCGFIVSNQLWSDVIHGIQEVFSKENLLHISQQTPILIFSGTHDPVGGMGKNVKKLKECFDENNLKSELYMVDGARHETLNEIDRMTSYNHILDFLKKYL</sequence>